<protein>
    <recommendedName>
        <fullName evidence="7">Major facilitator superfamily (MFS) profile domain-containing protein</fullName>
    </recommendedName>
</protein>
<name>A0A0R1MV66_9LACO</name>
<feature type="domain" description="Major facilitator superfamily (MFS) profile" evidence="7">
    <location>
        <begin position="233"/>
        <end position="417"/>
    </location>
</feature>
<feature type="transmembrane region" description="Helical" evidence="6">
    <location>
        <begin position="299"/>
        <end position="316"/>
    </location>
</feature>
<feature type="transmembrane region" description="Helical" evidence="6">
    <location>
        <begin position="82"/>
        <end position="100"/>
    </location>
</feature>
<feature type="transmembrane region" description="Helical" evidence="6">
    <location>
        <begin position="178"/>
        <end position="198"/>
    </location>
</feature>
<evidence type="ECO:0000313" key="9">
    <source>
        <dbReference type="Proteomes" id="UP000051330"/>
    </source>
</evidence>
<dbReference type="InterPro" id="IPR020846">
    <property type="entry name" value="MFS_dom"/>
</dbReference>
<evidence type="ECO:0000259" key="7">
    <source>
        <dbReference type="PROSITE" id="PS50850"/>
    </source>
</evidence>
<keyword evidence="3 6" id="KW-0812">Transmembrane</keyword>
<organism evidence="8 9">
    <name type="scientific">Schleiferilactobacillus perolens DSM 12744</name>
    <dbReference type="NCBI Taxonomy" id="1423792"/>
    <lineage>
        <taxon>Bacteria</taxon>
        <taxon>Bacillati</taxon>
        <taxon>Bacillota</taxon>
        <taxon>Bacilli</taxon>
        <taxon>Lactobacillales</taxon>
        <taxon>Lactobacillaceae</taxon>
        <taxon>Schleiferilactobacillus</taxon>
    </lineage>
</organism>
<feature type="transmembrane region" description="Helical" evidence="6">
    <location>
        <begin position="322"/>
        <end position="340"/>
    </location>
</feature>
<keyword evidence="5 6" id="KW-0472">Membrane</keyword>
<feature type="transmembrane region" description="Helical" evidence="6">
    <location>
        <begin position="12"/>
        <end position="33"/>
    </location>
</feature>
<dbReference type="PROSITE" id="PS50850">
    <property type="entry name" value="MFS"/>
    <property type="match status" value="1"/>
</dbReference>
<dbReference type="Proteomes" id="UP000051330">
    <property type="component" value="Unassembled WGS sequence"/>
</dbReference>
<dbReference type="OrthoDB" id="9768783at2"/>
<evidence type="ECO:0000256" key="5">
    <source>
        <dbReference type="ARBA" id="ARBA00023136"/>
    </source>
</evidence>
<dbReference type="CDD" id="cd17482">
    <property type="entry name" value="MFS_YxiO_like"/>
    <property type="match status" value="1"/>
</dbReference>
<evidence type="ECO:0000313" key="8">
    <source>
        <dbReference type="EMBL" id="KRL09620.1"/>
    </source>
</evidence>
<dbReference type="AlphaFoldDB" id="A0A0R1MV66"/>
<dbReference type="InterPro" id="IPR024671">
    <property type="entry name" value="Atg22-like"/>
</dbReference>
<feature type="transmembrane region" description="Helical" evidence="6">
    <location>
        <begin position="388"/>
        <end position="407"/>
    </location>
</feature>
<dbReference type="Pfam" id="PF11700">
    <property type="entry name" value="ATG22"/>
    <property type="match status" value="1"/>
</dbReference>
<dbReference type="SUPFAM" id="SSF103473">
    <property type="entry name" value="MFS general substrate transporter"/>
    <property type="match status" value="1"/>
</dbReference>
<feature type="transmembrane region" description="Helical" evidence="6">
    <location>
        <begin position="267"/>
        <end position="287"/>
    </location>
</feature>
<proteinExistence type="predicted"/>
<dbReference type="STRING" id="1423792.FD09_GL001066"/>
<keyword evidence="9" id="KW-1185">Reference proteome</keyword>
<evidence type="ECO:0000256" key="2">
    <source>
        <dbReference type="ARBA" id="ARBA00022448"/>
    </source>
</evidence>
<dbReference type="GO" id="GO:0022857">
    <property type="term" value="F:transmembrane transporter activity"/>
    <property type="evidence" value="ECO:0007669"/>
    <property type="project" value="InterPro"/>
</dbReference>
<dbReference type="Gene3D" id="1.20.1250.20">
    <property type="entry name" value="MFS general substrate transporter like domains"/>
    <property type="match status" value="2"/>
</dbReference>
<feature type="transmembrane region" description="Helical" evidence="6">
    <location>
        <begin position="234"/>
        <end position="255"/>
    </location>
</feature>
<evidence type="ECO:0000256" key="3">
    <source>
        <dbReference type="ARBA" id="ARBA00022692"/>
    </source>
</evidence>
<keyword evidence="4 6" id="KW-1133">Transmembrane helix</keyword>
<dbReference type="RefSeq" id="WP_057822206.1">
    <property type="nucleotide sequence ID" value="NZ_AZEC01000017.1"/>
</dbReference>
<feature type="transmembrane region" description="Helical" evidence="6">
    <location>
        <begin position="360"/>
        <end position="382"/>
    </location>
</feature>
<feature type="transmembrane region" description="Helical" evidence="6">
    <location>
        <begin position="53"/>
        <end position="75"/>
    </location>
</feature>
<dbReference type="EMBL" id="AZEC01000017">
    <property type="protein sequence ID" value="KRL09620.1"/>
    <property type="molecule type" value="Genomic_DNA"/>
</dbReference>
<dbReference type="GO" id="GO:0005886">
    <property type="term" value="C:plasma membrane"/>
    <property type="evidence" value="ECO:0007669"/>
    <property type="project" value="UniProtKB-SubCell"/>
</dbReference>
<dbReference type="InterPro" id="IPR036259">
    <property type="entry name" value="MFS_trans_sf"/>
</dbReference>
<evidence type="ECO:0000256" key="4">
    <source>
        <dbReference type="ARBA" id="ARBA00022989"/>
    </source>
</evidence>
<dbReference type="PANTHER" id="PTHR23519:SF1">
    <property type="entry name" value="AUTOPHAGY-RELATED PROTEIN 22"/>
    <property type="match status" value="1"/>
</dbReference>
<feature type="transmembrane region" description="Helical" evidence="6">
    <location>
        <begin position="147"/>
        <end position="166"/>
    </location>
</feature>
<keyword evidence="2" id="KW-0813">Transport</keyword>
<evidence type="ECO:0000256" key="6">
    <source>
        <dbReference type="SAM" id="Phobius"/>
    </source>
</evidence>
<comment type="caution">
    <text evidence="8">The sequence shown here is derived from an EMBL/GenBank/DDBJ whole genome shotgun (WGS) entry which is preliminary data.</text>
</comment>
<evidence type="ECO:0000256" key="1">
    <source>
        <dbReference type="ARBA" id="ARBA00004651"/>
    </source>
</evidence>
<dbReference type="PATRIC" id="fig|1423792.3.peg.1086"/>
<dbReference type="PANTHER" id="PTHR23519">
    <property type="entry name" value="AUTOPHAGY-RELATED PROTEIN 22"/>
    <property type="match status" value="1"/>
</dbReference>
<feature type="transmembrane region" description="Helical" evidence="6">
    <location>
        <begin position="106"/>
        <end position="126"/>
    </location>
</feature>
<reference evidence="8 9" key="1">
    <citation type="journal article" date="2015" name="Genome Announc.">
        <title>Expanding the biotechnology potential of lactobacilli through comparative genomics of 213 strains and associated genera.</title>
        <authorList>
            <person name="Sun Z."/>
            <person name="Harris H.M."/>
            <person name="McCann A."/>
            <person name="Guo C."/>
            <person name="Argimon S."/>
            <person name="Zhang W."/>
            <person name="Yang X."/>
            <person name="Jeffery I.B."/>
            <person name="Cooney J.C."/>
            <person name="Kagawa T.F."/>
            <person name="Liu W."/>
            <person name="Song Y."/>
            <person name="Salvetti E."/>
            <person name="Wrobel A."/>
            <person name="Rasinkangas P."/>
            <person name="Parkhill J."/>
            <person name="Rea M.C."/>
            <person name="O'Sullivan O."/>
            <person name="Ritari J."/>
            <person name="Douillard F.P."/>
            <person name="Paul Ross R."/>
            <person name="Yang R."/>
            <person name="Briner A.E."/>
            <person name="Felis G.E."/>
            <person name="de Vos W.M."/>
            <person name="Barrangou R."/>
            <person name="Klaenhammer T.R."/>
            <person name="Caufield P.W."/>
            <person name="Cui Y."/>
            <person name="Zhang H."/>
            <person name="O'Toole P.W."/>
        </authorList>
    </citation>
    <scope>NUCLEOTIDE SEQUENCE [LARGE SCALE GENOMIC DNA]</scope>
    <source>
        <strain evidence="8 9">DSM 12744</strain>
    </source>
</reference>
<comment type="subcellular location">
    <subcellularLocation>
        <location evidence="1">Cell membrane</location>
        <topology evidence="1">Multi-pass membrane protein</topology>
    </subcellularLocation>
</comment>
<dbReference type="InterPro" id="IPR050495">
    <property type="entry name" value="ATG22/LtaA_families"/>
</dbReference>
<gene>
    <name evidence="8" type="ORF">FD09_GL001066</name>
</gene>
<sequence>MRFTKEEKSWMMYDWSNSAYGIVVVTAILPIYFKAVATGAGVSAANSTAYWGYANSFSTLIVALLAPVLGAIADYQPYKRMLFIRFSALGIIGTALLPFVPASWWGVLLAVFVISNIGYSGANIFYDGFLTDVATADRMDRVSANGFALGYMGGVIPFVVVMVLELTNGLGMMSQTMIVHFSFFLSALWWLVFALPMWRNVQQTYFLDSVDHPVRTSWHRVRVTIGRIVHNRPVALFLLSYFLYIDGVDTIYTMATTIGVDLGLNSSLLMVVLLMVQLIAVPFSILYGRLAQRIGTRPVLLIAIGFYAFITLYAYFLRGQAGFWFLAVLIGMNQGGIQAVSRSHYARLIPKHEASEYFGFYNIFGRFSAIFGPLLVGVMTQITGRSTTGASSLFIFFFIGFIVFLFVPRETTASRKG</sequence>
<accession>A0A0R1MV66</accession>